<reference evidence="2" key="2">
    <citation type="journal article" date="2015" name="Gigascience">
        <title>Reconstructing a comprehensive transcriptome assembly of a white-pupal translocated strain of the pest fruit fly Bactrocera cucurbitae.</title>
        <authorList>
            <person name="Sim S.B."/>
            <person name="Calla B."/>
            <person name="Hall B."/>
            <person name="DeRego T."/>
            <person name="Geib S.M."/>
        </authorList>
    </citation>
    <scope>NUCLEOTIDE SEQUENCE</scope>
</reference>
<dbReference type="SUPFAM" id="SSF56496">
    <property type="entry name" value="Fibrinogen C-terminal domain-like"/>
    <property type="match status" value="1"/>
</dbReference>
<proteinExistence type="predicted"/>
<sequence>MEPIAIDTLLTVFNIMVASPGSNIQLNSQDIDVSSLMRFGGDDNLQQTCEIQEISNLSGINDVVEFQTKANKQLEDIISDIKAINTHISTTNSNLCSQRKVGELAVKLPQLPRPFSVRCDNNQYGGDWLLIAHRYVSTVLFRSDLGGDSENNGIGEFHGEYFIGFDKLRAITDSQMCELLIVENDERQKQWYDHYQTVAFGANNKVKLLGKHSTNRGDNSVGLLVHAEAINKKLKLYLYPNTEIKIYLRKTSLNEPPIFKAA</sequence>
<gene>
    <name evidence="2" type="primary">FIBCD1_4</name>
    <name evidence="2" type="ORF">g.6924</name>
</gene>
<dbReference type="AlphaFoldDB" id="A0A0A1XLG9"/>
<dbReference type="InterPro" id="IPR014716">
    <property type="entry name" value="Fibrinogen_a/b/g_C_1"/>
</dbReference>
<organism evidence="2">
    <name type="scientific">Zeugodacus cucurbitae</name>
    <name type="common">Melon fruit fly</name>
    <name type="synonym">Bactrocera cucurbitae</name>
    <dbReference type="NCBI Taxonomy" id="28588"/>
    <lineage>
        <taxon>Eukaryota</taxon>
        <taxon>Metazoa</taxon>
        <taxon>Ecdysozoa</taxon>
        <taxon>Arthropoda</taxon>
        <taxon>Hexapoda</taxon>
        <taxon>Insecta</taxon>
        <taxon>Pterygota</taxon>
        <taxon>Neoptera</taxon>
        <taxon>Endopterygota</taxon>
        <taxon>Diptera</taxon>
        <taxon>Brachycera</taxon>
        <taxon>Muscomorpha</taxon>
        <taxon>Tephritoidea</taxon>
        <taxon>Tephritidae</taxon>
        <taxon>Zeugodacus</taxon>
        <taxon>Zeugodacus</taxon>
    </lineage>
</organism>
<accession>A0A0A1XLG9</accession>
<dbReference type="Pfam" id="PF00147">
    <property type="entry name" value="Fibrinogen_C"/>
    <property type="match status" value="1"/>
</dbReference>
<reference evidence="2" key="1">
    <citation type="submission" date="2014-11" db="EMBL/GenBank/DDBJ databases">
        <authorList>
            <person name="Geib S."/>
        </authorList>
    </citation>
    <scope>NUCLEOTIDE SEQUENCE</scope>
</reference>
<dbReference type="EMBL" id="GBXI01002481">
    <property type="protein sequence ID" value="JAD11811.1"/>
    <property type="molecule type" value="Transcribed_RNA"/>
</dbReference>
<dbReference type="InterPro" id="IPR036056">
    <property type="entry name" value="Fibrinogen-like_C"/>
</dbReference>
<protein>
    <submittedName>
        <fullName evidence="2">Fibrinogen C domain-containing protein 1</fullName>
    </submittedName>
</protein>
<name>A0A0A1XLG9_ZEUCU</name>
<dbReference type="InterPro" id="IPR002181">
    <property type="entry name" value="Fibrinogen_a/b/g_C_dom"/>
</dbReference>
<evidence type="ECO:0000313" key="2">
    <source>
        <dbReference type="EMBL" id="JAD11811.1"/>
    </source>
</evidence>
<evidence type="ECO:0000259" key="1">
    <source>
        <dbReference type="Pfam" id="PF00147"/>
    </source>
</evidence>
<feature type="domain" description="Fibrinogen C-terminal" evidence="1">
    <location>
        <begin position="105"/>
        <end position="208"/>
    </location>
</feature>
<dbReference type="Gene3D" id="3.90.215.10">
    <property type="entry name" value="Gamma Fibrinogen, chain A, domain 1"/>
    <property type="match status" value="1"/>
</dbReference>